<organism evidence="8 9">
    <name type="scientific">Adineta steineri</name>
    <dbReference type="NCBI Taxonomy" id="433720"/>
    <lineage>
        <taxon>Eukaryota</taxon>
        <taxon>Metazoa</taxon>
        <taxon>Spiralia</taxon>
        <taxon>Gnathifera</taxon>
        <taxon>Rotifera</taxon>
        <taxon>Eurotatoria</taxon>
        <taxon>Bdelloidea</taxon>
        <taxon>Adinetida</taxon>
        <taxon>Adinetidae</taxon>
        <taxon>Adineta</taxon>
    </lineage>
</organism>
<evidence type="ECO:0000256" key="5">
    <source>
        <dbReference type="SAM" id="Phobius"/>
    </source>
</evidence>
<dbReference type="AlphaFoldDB" id="A0A818Q7R7"/>
<comment type="subcellular location">
    <subcellularLocation>
        <location evidence="1">Membrane</location>
    </subcellularLocation>
</comment>
<evidence type="ECO:0000256" key="2">
    <source>
        <dbReference type="ARBA" id="ARBA00022692"/>
    </source>
</evidence>
<evidence type="ECO:0000313" key="7">
    <source>
        <dbReference type="EMBL" id="CAF1063607.1"/>
    </source>
</evidence>
<dbReference type="InterPro" id="IPR017452">
    <property type="entry name" value="GPCR_Rhodpsn_7TM"/>
</dbReference>
<evidence type="ECO:0000256" key="1">
    <source>
        <dbReference type="ARBA" id="ARBA00004370"/>
    </source>
</evidence>
<dbReference type="Gene3D" id="1.20.1070.10">
    <property type="entry name" value="Rhodopsin 7-helix transmembrane proteins"/>
    <property type="match status" value="1"/>
</dbReference>
<evidence type="ECO:0000256" key="3">
    <source>
        <dbReference type="ARBA" id="ARBA00022989"/>
    </source>
</evidence>
<dbReference type="SUPFAM" id="SSF81321">
    <property type="entry name" value="Family A G protein-coupled receptor-like"/>
    <property type="match status" value="1"/>
</dbReference>
<name>A0A818Q7R7_9BILA</name>
<keyword evidence="2 5" id="KW-0812">Transmembrane</keyword>
<protein>
    <recommendedName>
        <fullName evidence="6">G-protein coupled receptors family 1 profile domain-containing protein</fullName>
    </recommendedName>
</protein>
<feature type="transmembrane region" description="Helical" evidence="5">
    <location>
        <begin position="91"/>
        <end position="114"/>
    </location>
</feature>
<reference evidence="8" key="1">
    <citation type="submission" date="2021-02" db="EMBL/GenBank/DDBJ databases">
        <authorList>
            <person name="Nowell W R."/>
        </authorList>
    </citation>
    <scope>NUCLEOTIDE SEQUENCE</scope>
</reference>
<feature type="domain" description="G-protein coupled receptors family 1 profile" evidence="6">
    <location>
        <begin position="1"/>
        <end position="149"/>
    </location>
</feature>
<keyword evidence="3 5" id="KW-1133">Transmembrane helix</keyword>
<feature type="transmembrane region" description="Helical" evidence="5">
    <location>
        <begin position="33"/>
        <end position="57"/>
    </location>
</feature>
<comment type="caution">
    <text evidence="8">The sequence shown here is derived from an EMBL/GenBank/DDBJ whole genome shotgun (WGS) entry which is preliminary data.</text>
</comment>
<accession>A0A818Q7R7</accession>
<gene>
    <name evidence="7" type="ORF">JYZ213_LOCUS19358</name>
    <name evidence="8" type="ORF">OXD698_LOCUS8007</name>
</gene>
<evidence type="ECO:0000256" key="4">
    <source>
        <dbReference type="ARBA" id="ARBA00023136"/>
    </source>
</evidence>
<keyword evidence="4 5" id="KW-0472">Membrane</keyword>
<evidence type="ECO:0000313" key="9">
    <source>
        <dbReference type="Proteomes" id="UP000663844"/>
    </source>
</evidence>
<dbReference type="EMBL" id="CAJOAZ010000377">
    <property type="protein sequence ID" value="CAF3632268.1"/>
    <property type="molecule type" value="Genomic_DNA"/>
</dbReference>
<feature type="transmembrane region" description="Helical" evidence="5">
    <location>
        <begin position="126"/>
        <end position="148"/>
    </location>
</feature>
<evidence type="ECO:0000259" key="6">
    <source>
        <dbReference type="PROSITE" id="PS50262"/>
    </source>
</evidence>
<evidence type="ECO:0000313" key="8">
    <source>
        <dbReference type="EMBL" id="CAF3632268.1"/>
    </source>
</evidence>
<dbReference type="Proteomes" id="UP000663844">
    <property type="component" value="Unassembled WGS sequence"/>
</dbReference>
<proteinExistence type="predicted"/>
<dbReference type="PROSITE" id="PS50262">
    <property type="entry name" value="G_PROTEIN_RECEP_F1_2"/>
    <property type="match status" value="1"/>
</dbReference>
<sequence>MAICVASQWIIGGLISLPFTFYVSPYCAVPQWLLFYTVLISIIVPALITLIINLKIFKHVHDSSKRIHQQMTATTGTIIIRQQPAINRRDLYLLKHMIFMFSMFIIGWTPIFSLEAIDYAYAVSELVYSLLQVFSVISLLVCTIDLLLCNQDLKRFIKDTILQCF</sequence>
<dbReference type="GO" id="GO:0016020">
    <property type="term" value="C:membrane"/>
    <property type="evidence" value="ECO:0007669"/>
    <property type="project" value="UniProtKB-SubCell"/>
</dbReference>
<dbReference type="EMBL" id="CAJNOG010000195">
    <property type="protein sequence ID" value="CAF1063607.1"/>
    <property type="molecule type" value="Genomic_DNA"/>
</dbReference>
<dbReference type="Proteomes" id="UP000663845">
    <property type="component" value="Unassembled WGS sequence"/>
</dbReference>